<dbReference type="GO" id="GO:0005737">
    <property type="term" value="C:cytoplasm"/>
    <property type="evidence" value="ECO:0007669"/>
    <property type="project" value="InterPro"/>
</dbReference>
<dbReference type="GO" id="GO:0051479">
    <property type="term" value="P:mannosylglycerate biosynthetic process"/>
    <property type="evidence" value="ECO:0007669"/>
    <property type="project" value="InterPro"/>
</dbReference>
<evidence type="ECO:0000256" key="1">
    <source>
        <dbReference type="NCBIfam" id="TIGR02460"/>
    </source>
</evidence>
<dbReference type="GO" id="GO:0050504">
    <property type="term" value="F:mannosyl-3-phosphoglycerate synthase activity"/>
    <property type="evidence" value="ECO:0007669"/>
    <property type="project" value="UniProtKB-UniRule"/>
</dbReference>
<dbReference type="Pfam" id="PF09488">
    <property type="entry name" value="Osmo_MPGsynth"/>
    <property type="match status" value="1"/>
</dbReference>
<sequence>MLIEMPRHTEIFGSLKIHEMQRVLKIDSGGFDNPRAKDIHFDEIKDVLRRLALVIPVKDENINLLDGVLRAIPFDCSIIVVSNSKREPQDIYKMEKDVVTRIHEFSQQEILCIHQKDPELGFAFYEAGYEYLLDNDKLVRDGKSEGMIAGMILAKSLGKDFIGFTDADNYIPSSAREYVIDYAAGFCMAESPYSMVRLHWRYKPKVVDDKLYFKKWGRVSETTNRYLNLLISTRTGFETGVVITGNAGEHALTTKLADIMSYSTGYSVEPYHFIYLFEKCGLEVEEIAHQEAASAGIEIFQIETLNPHIHEEKGEVHVDDMLLSSLSTIYHCKLCNDYVRSKVLEELGDIMKLETPKKTVIMPSIREIDPHRFVRILEGTAESFARFEQGTIESEEEREVEEKEVEEKEVEKT</sequence>
<feature type="compositionally biased region" description="Acidic residues" evidence="2">
    <location>
        <begin position="393"/>
        <end position="404"/>
    </location>
</feature>
<feature type="region of interest" description="Disordered" evidence="2">
    <location>
        <begin position="389"/>
        <end position="413"/>
    </location>
</feature>
<dbReference type="NCBIfam" id="TIGR02460">
    <property type="entry name" value="osmo_MPGsynth"/>
    <property type="match status" value="1"/>
</dbReference>
<keyword evidence="3" id="KW-0808">Transferase</keyword>
<keyword evidence="3" id="KW-0328">Glycosyltransferase</keyword>
<protein>
    <recommendedName>
        <fullName evidence="1">Mannosyl-3-phosphoglycerate synthase</fullName>
        <ecNumber evidence="1">2.4.1.217</ecNumber>
    </recommendedName>
</protein>
<evidence type="ECO:0000313" key="3">
    <source>
        <dbReference type="EMBL" id="QNO56798.1"/>
    </source>
</evidence>
<dbReference type="SUPFAM" id="SSF53448">
    <property type="entry name" value="Nucleotide-diphospho-sugar transferases"/>
    <property type="match status" value="1"/>
</dbReference>
<gene>
    <name evidence="3" type="primary">mngA</name>
    <name evidence="3" type="ORF">AEDKGFPA_00021</name>
</gene>
<name>A0A7G9Z964_9EURY</name>
<dbReference type="InterPro" id="IPR029044">
    <property type="entry name" value="Nucleotide-diphossugar_trans"/>
</dbReference>
<dbReference type="EMBL" id="MT631668">
    <property type="protein sequence ID" value="QNO56798.1"/>
    <property type="molecule type" value="Genomic_DNA"/>
</dbReference>
<reference evidence="3" key="1">
    <citation type="submission" date="2020-06" db="EMBL/GenBank/DDBJ databases">
        <title>Unique genomic features of the anaerobic methanotrophic archaea.</title>
        <authorList>
            <person name="Chadwick G.L."/>
            <person name="Skennerton C.T."/>
            <person name="Laso-Perez R."/>
            <person name="Leu A.O."/>
            <person name="Speth D.R."/>
            <person name="Yu H."/>
            <person name="Morgan-Lang C."/>
            <person name="Hatzenpichler R."/>
            <person name="Goudeau D."/>
            <person name="Malmstrom R."/>
            <person name="Brazelton W.J."/>
            <person name="Woyke T."/>
            <person name="Hallam S.J."/>
            <person name="Tyson G.W."/>
            <person name="Wegener G."/>
            <person name="Boetius A."/>
            <person name="Orphan V."/>
        </authorList>
    </citation>
    <scope>NUCLEOTIDE SEQUENCE</scope>
</reference>
<dbReference type="AlphaFoldDB" id="A0A7G9Z964"/>
<organism evidence="3">
    <name type="scientific">Candidatus Methanophaga sp. ANME-1 ERB7</name>
    <dbReference type="NCBI Taxonomy" id="2759913"/>
    <lineage>
        <taxon>Archaea</taxon>
        <taxon>Methanobacteriati</taxon>
        <taxon>Methanobacteriota</taxon>
        <taxon>Stenosarchaea group</taxon>
        <taxon>Methanomicrobia</taxon>
        <taxon>Candidatus Methanophagales</taxon>
        <taxon>Candidatus Methanophagaceae</taxon>
        <taxon>Candidatus Methanophaga</taxon>
    </lineage>
</organism>
<proteinExistence type="predicted"/>
<dbReference type="Gene3D" id="3.90.550.10">
    <property type="entry name" value="Spore Coat Polysaccharide Biosynthesis Protein SpsA, Chain A"/>
    <property type="match status" value="1"/>
</dbReference>
<accession>A0A7G9Z964</accession>
<evidence type="ECO:0000256" key="2">
    <source>
        <dbReference type="SAM" id="MobiDB-lite"/>
    </source>
</evidence>
<dbReference type="InterPro" id="IPR012812">
    <property type="entry name" value="Osmo_MPG_synth"/>
</dbReference>
<dbReference type="EC" id="2.4.1.217" evidence="1"/>